<organism evidence="3 4">
    <name type="scientific">Brassica napus</name>
    <name type="common">Rape</name>
    <dbReference type="NCBI Taxonomy" id="3708"/>
    <lineage>
        <taxon>Eukaryota</taxon>
        <taxon>Viridiplantae</taxon>
        <taxon>Streptophyta</taxon>
        <taxon>Embryophyta</taxon>
        <taxon>Tracheophyta</taxon>
        <taxon>Spermatophyta</taxon>
        <taxon>Magnoliopsida</taxon>
        <taxon>eudicotyledons</taxon>
        <taxon>Gunneridae</taxon>
        <taxon>Pentapetalae</taxon>
        <taxon>rosids</taxon>
        <taxon>malvids</taxon>
        <taxon>Brassicales</taxon>
        <taxon>Brassicaceae</taxon>
        <taxon>Brassiceae</taxon>
        <taxon>Brassica</taxon>
    </lineage>
</organism>
<reference evidence="2" key="3">
    <citation type="submission" date="2021-01" db="EMBL/GenBank/DDBJ databases">
        <authorList>
            <consortium name="Genoscope - CEA"/>
            <person name="William W."/>
        </authorList>
    </citation>
    <scope>NUCLEOTIDE SEQUENCE</scope>
</reference>
<evidence type="ECO:0000313" key="4">
    <source>
        <dbReference type="Proteomes" id="UP000028999"/>
    </source>
</evidence>
<dbReference type="EMBL" id="HG994356">
    <property type="protein sequence ID" value="CAF2143266.1"/>
    <property type="molecule type" value="Genomic_DNA"/>
</dbReference>
<name>A0A078I8T1_BRANA</name>
<protein>
    <submittedName>
        <fullName evidence="2">(rape) hypothetical protein</fullName>
    </submittedName>
    <submittedName>
        <fullName evidence="3">BnaA02g27420D protein</fullName>
    </submittedName>
</protein>
<dbReference type="Gramene" id="CDY46492">
    <property type="protein sequence ID" value="CDY46492"/>
    <property type="gene ID" value="GSBRNA2T00084093001"/>
</dbReference>
<evidence type="ECO:0000313" key="2">
    <source>
        <dbReference type="EMBL" id="CAF2143266.1"/>
    </source>
</evidence>
<proteinExistence type="predicted"/>
<dbReference type="Proteomes" id="UP000028999">
    <property type="component" value="Unassembled WGS sequence"/>
</dbReference>
<gene>
    <name evidence="3" type="primary">BnaA02g27420D</name>
    <name evidence="2" type="ORF">DARMORV10_A02P33780.1</name>
    <name evidence="3" type="ORF">GSBRNA2T00084093001</name>
</gene>
<keyword evidence="1" id="KW-0732">Signal</keyword>
<feature type="chain" id="PRO_5040665755" evidence="1">
    <location>
        <begin position="22"/>
        <end position="89"/>
    </location>
</feature>
<keyword evidence="4" id="KW-1185">Reference proteome</keyword>
<reference evidence="3 4" key="1">
    <citation type="journal article" date="2014" name="Science">
        <title>Plant genetics. Early allopolyploid evolution in the post-Neolithic Brassica napus oilseed genome.</title>
        <authorList>
            <person name="Chalhoub B."/>
            <person name="Denoeud F."/>
            <person name="Liu S."/>
            <person name="Parkin I.A."/>
            <person name="Tang H."/>
            <person name="Wang X."/>
            <person name="Chiquet J."/>
            <person name="Belcram H."/>
            <person name="Tong C."/>
            <person name="Samans B."/>
            <person name="Correa M."/>
            <person name="Da Silva C."/>
            <person name="Just J."/>
            <person name="Falentin C."/>
            <person name="Koh C.S."/>
            <person name="Le Clainche I."/>
            <person name="Bernard M."/>
            <person name="Bento P."/>
            <person name="Noel B."/>
            <person name="Labadie K."/>
            <person name="Alberti A."/>
            <person name="Charles M."/>
            <person name="Arnaud D."/>
            <person name="Guo H."/>
            <person name="Daviaud C."/>
            <person name="Alamery S."/>
            <person name="Jabbari K."/>
            <person name="Zhao M."/>
            <person name="Edger P.P."/>
            <person name="Chelaifa H."/>
            <person name="Tack D."/>
            <person name="Lassalle G."/>
            <person name="Mestiri I."/>
            <person name="Schnel N."/>
            <person name="Le Paslier M.C."/>
            <person name="Fan G."/>
            <person name="Renault V."/>
            <person name="Bayer P.E."/>
            <person name="Golicz A.A."/>
            <person name="Manoli S."/>
            <person name="Lee T.H."/>
            <person name="Thi V.H."/>
            <person name="Chalabi S."/>
            <person name="Hu Q."/>
            <person name="Fan C."/>
            <person name="Tollenaere R."/>
            <person name="Lu Y."/>
            <person name="Battail C."/>
            <person name="Shen J."/>
            <person name="Sidebottom C.H."/>
            <person name="Wang X."/>
            <person name="Canaguier A."/>
            <person name="Chauveau A."/>
            <person name="Berard A."/>
            <person name="Deniot G."/>
            <person name="Guan M."/>
            <person name="Liu Z."/>
            <person name="Sun F."/>
            <person name="Lim Y.P."/>
            <person name="Lyons E."/>
            <person name="Town C.D."/>
            <person name="Bancroft I."/>
            <person name="Wang X."/>
            <person name="Meng J."/>
            <person name="Ma J."/>
            <person name="Pires J.C."/>
            <person name="King G.J."/>
            <person name="Brunel D."/>
            <person name="Delourme R."/>
            <person name="Renard M."/>
            <person name="Aury J.M."/>
            <person name="Adams K.L."/>
            <person name="Batley J."/>
            <person name="Snowdon R.J."/>
            <person name="Tost J."/>
            <person name="Edwards D."/>
            <person name="Zhou Y."/>
            <person name="Hua W."/>
            <person name="Sharpe A.G."/>
            <person name="Paterson A.H."/>
            <person name="Guan C."/>
            <person name="Wincker P."/>
        </authorList>
    </citation>
    <scope>NUCLEOTIDE SEQUENCE [LARGE SCALE GENOMIC DNA]</scope>
    <source>
        <strain evidence="4">cv. Darmor-bzh</strain>
    </source>
</reference>
<feature type="signal peptide" evidence="1">
    <location>
        <begin position="1"/>
        <end position="21"/>
    </location>
</feature>
<dbReference type="PaxDb" id="3708-A0A078I8T1"/>
<sequence>MASKAISMFLLSLVLLYASLANIPTAKTAKAQSFMFDPCKISEECDAANCASGEALCIREQCHCISSSNHLAKLNKLSDLNPCKVKSDI</sequence>
<evidence type="ECO:0000256" key="1">
    <source>
        <dbReference type="SAM" id="SignalP"/>
    </source>
</evidence>
<dbReference type="AlphaFoldDB" id="A0A078I8T1"/>
<reference evidence="3" key="2">
    <citation type="submission" date="2014-06" db="EMBL/GenBank/DDBJ databases">
        <authorList>
            <person name="Genoscope - CEA"/>
        </authorList>
    </citation>
    <scope>NUCLEOTIDE SEQUENCE</scope>
</reference>
<dbReference type="EMBL" id="LK032671">
    <property type="protein sequence ID" value="CDY46492.1"/>
    <property type="molecule type" value="Genomic_DNA"/>
</dbReference>
<dbReference type="Proteomes" id="UP001295469">
    <property type="component" value="Chromosome A02"/>
</dbReference>
<accession>A0A078I8T1</accession>
<evidence type="ECO:0000313" key="3">
    <source>
        <dbReference type="EMBL" id="CDY46492.1"/>
    </source>
</evidence>